<keyword evidence="2" id="KW-1185">Reference proteome</keyword>
<dbReference type="Proteomes" id="UP000805649">
    <property type="component" value="Unassembled WGS sequence"/>
</dbReference>
<reference evidence="1 2" key="1">
    <citation type="journal article" date="2020" name="Phytopathology">
        <title>Genome Sequence Resources of Colletotrichum truncatum, C. plurivorum, C. musicola, and C. sojae: Four Species Pathogenic to Soybean (Glycine max).</title>
        <authorList>
            <person name="Rogerio F."/>
            <person name="Boufleur T.R."/>
            <person name="Ciampi-Guillardi M."/>
            <person name="Sukno S.A."/>
            <person name="Thon M.R."/>
            <person name="Massola Junior N.S."/>
            <person name="Baroncelli R."/>
        </authorList>
    </citation>
    <scope>NUCLEOTIDE SEQUENCE [LARGE SCALE GENOMIC DNA]</scope>
    <source>
        <strain evidence="1 2">CMES1059</strain>
    </source>
</reference>
<protein>
    <submittedName>
        <fullName evidence="1">Uncharacterized protein</fullName>
    </submittedName>
</protein>
<name>A0ACC3ZH63_COLTU</name>
<sequence length="489" mass="53930">MPAAHVIGASDTPSCGYLGFTSFLAIYEETCDALSPHQPQLDFGSSKRDQPVKDSEPKTPNLSDASLQAGLDVLQCIPRRQEAVALLDYHFNAYDAWIHPLARLMLDSLYDTFGHIFEPPECSKDLLTGLALVLGKNTSKVFCEDEPDSRRWISQFVGANIRWETLGVLFTYWEFGARSINTRSGTSDIQKTSLKPAAVFRKSIESCLSLARAGTKTGNTMLVYIYYKRGIIDSVISGDASLSYWQNHAETVAILSFLGLHIATLSPEQPYKPTLSSEIRRRIFCHVFISDKGASSFTGRPPLLSGKYTSTPLPLDLRGEYLLSDEAMLAREVATLDEQGWSKSNNVNSISSLRARFCFSVICDEIFEIALAVMAFAVPGGGVLCLELLKPTDSHISNPDRDPRPSRSAIIQQLSLLVGFLSWVKPSASNGDLCADCKVVIQHVLNRALNDPAGVHTGAIDVSDWNISTRIGYEFDLLDTFDWLRADLS</sequence>
<comment type="caution">
    <text evidence="1">The sequence shown here is derived from an EMBL/GenBank/DDBJ whole genome shotgun (WGS) entry which is preliminary data.</text>
</comment>
<gene>
    <name evidence="1" type="ORF">CTRU02_201069</name>
</gene>
<proteinExistence type="predicted"/>
<evidence type="ECO:0000313" key="2">
    <source>
        <dbReference type="Proteomes" id="UP000805649"/>
    </source>
</evidence>
<accession>A0ACC3ZH63</accession>
<organism evidence="1 2">
    <name type="scientific">Colletotrichum truncatum</name>
    <name type="common">Anthracnose fungus</name>
    <name type="synonym">Colletotrichum capsici</name>
    <dbReference type="NCBI Taxonomy" id="5467"/>
    <lineage>
        <taxon>Eukaryota</taxon>
        <taxon>Fungi</taxon>
        <taxon>Dikarya</taxon>
        <taxon>Ascomycota</taxon>
        <taxon>Pezizomycotina</taxon>
        <taxon>Sordariomycetes</taxon>
        <taxon>Hypocreomycetidae</taxon>
        <taxon>Glomerellales</taxon>
        <taxon>Glomerellaceae</taxon>
        <taxon>Colletotrichum</taxon>
        <taxon>Colletotrichum truncatum species complex</taxon>
    </lineage>
</organism>
<evidence type="ECO:0000313" key="1">
    <source>
        <dbReference type="EMBL" id="KAL0943183.1"/>
    </source>
</evidence>
<dbReference type="EMBL" id="VUJX02000001">
    <property type="protein sequence ID" value="KAL0943183.1"/>
    <property type="molecule type" value="Genomic_DNA"/>
</dbReference>